<comment type="subcellular location">
    <subcellularLocation>
        <location evidence="1">Membrane</location>
        <topology evidence="1">Multi-pass membrane protein</topology>
    </subcellularLocation>
</comment>
<dbReference type="InterPro" id="IPR022764">
    <property type="entry name" value="Peptidase_S54_rhomboid_dom"/>
</dbReference>
<feature type="domain" description="Peptidase S54 rhomboid" evidence="8">
    <location>
        <begin position="162"/>
        <end position="251"/>
    </location>
</feature>
<reference evidence="9 10" key="1">
    <citation type="submission" date="2019-07" db="EMBL/GenBank/DDBJ databases">
        <authorList>
            <person name="Huq M.A."/>
        </authorList>
    </citation>
    <scope>NUCLEOTIDE SEQUENCE [LARGE SCALE GENOMIC DNA]</scope>
    <source>
        <strain evidence="9 10">MAH-3</strain>
    </source>
</reference>
<dbReference type="SUPFAM" id="SSF144091">
    <property type="entry name" value="Rhomboid-like"/>
    <property type="match status" value="1"/>
</dbReference>
<sequence length="259" mass="28811">MFGNIQPVTKNLLLLNIAMFLLMAFFQYQGNGIDLEGLLGAHYFGTPLFQPYQIVSHFFMHGGILHIFMNMYILVMFGSFLERLWGPKRYFVLYVASALGAYLLYSSFGFFQISELKATINNPDALAALNGLLKDVGRNISDQDLMHIAERYGVGFGSQYNAMVEYAIKSTVPMVGASGAIFGLLAAFAILFPNTELMLIFPPIPIKAKWLIGGYFVFEVYNSFQNNAGDNVAHLAHVGGAIVGAIIVLIWRRTGKNFY</sequence>
<evidence type="ECO:0000313" key="9">
    <source>
        <dbReference type="EMBL" id="TSJ47792.1"/>
    </source>
</evidence>
<dbReference type="GO" id="GO:0006508">
    <property type="term" value="P:proteolysis"/>
    <property type="evidence" value="ECO:0007669"/>
    <property type="project" value="UniProtKB-KW"/>
</dbReference>
<keyword evidence="4" id="KW-0378">Hydrolase</keyword>
<dbReference type="EMBL" id="VLPL01000001">
    <property type="protein sequence ID" value="TSJ47792.1"/>
    <property type="molecule type" value="Genomic_DNA"/>
</dbReference>
<dbReference type="AlphaFoldDB" id="A0A556N6H7"/>
<dbReference type="RefSeq" id="WP_144331327.1">
    <property type="nucleotide sequence ID" value="NZ_VLPL01000001.1"/>
</dbReference>
<feature type="transmembrane region" description="Helical" evidence="7">
    <location>
        <begin position="12"/>
        <end position="30"/>
    </location>
</feature>
<dbReference type="Pfam" id="PF01694">
    <property type="entry name" value="Rhomboid"/>
    <property type="match status" value="2"/>
</dbReference>
<feature type="transmembrane region" description="Helical" evidence="7">
    <location>
        <begin position="204"/>
        <end position="221"/>
    </location>
</feature>
<dbReference type="PANTHER" id="PTHR43731:SF14">
    <property type="entry name" value="PRESENILIN-ASSOCIATED RHOMBOID-LIKE PROTEIN, MITOCHONDRIAL"/>
    <property type="match status" value="1"/>
</dbReference>
<evidence type="ECO:0000313" key="10">
    <source>
        <dbReference type="Proteomes" id="UP000316008"/>
    </source>
</evidence>
<keyword evidence="6 7" id="KW-0472">Membrane</keyword>
<feature type="transmembrane region" description="Helical" evidence="7">
    <location>
        <begin position="172"/>
        <end position="192"/>
    </location>
</feature>
<feature type="transmembrane region" description="Helical" evidence="7">
    <location>
        <begin position="90"/>
        <end position="113"/>
    </location>
</feature>
<feature type="transmembrane region" description="Helical" evidence="7">
    <location>
        <begin position="233"/>
        <end position="251"/>
    </location>
</feature>
<evidence type="ECO:0000256" key="5">
    <source>
        <dbReference type="ARBA" id="ARBA00022989"/>
    </source>
</evidence>
<protein>
    <submittedName>
        <fullName evidence="9">Rhomboid family intramembrane serine protease</fullName>
    </submittedName>
</protein>
<evidence type="ECO:0000256" key="7">
    <source>
        <dbReference type="SAM" id="Phobius"/>
    </source>
</evidence>
<evidence type="ECO:0000256" key="2">
    <source>
        <dbReference type="ARBA" id="ARBA00009045"/>
    </source>
</evidence>
<dbReference type="GO" id="GO:0016020">
    <property type="term" value="C:membrane"/>
    <property type="evidence" value="ECO:0007669"/>
    <property type="project" value="UniProtKB-SubCell"/>
</dbReference>
<evidence type="ECO:0000256" key="6">
    <source>
        <dbReference type="ARBA" id="ARBA00023136"/>
    </source>
</evidence>
<proteinExistence type="inferred from homology"/>
<keyword evidence="3 7" id="KW-0812">Transmembrane</keyword>
<evidence type="ECO:0000256" key="4">
    <source>
        <dbReference type="ARBA" id="ARBA00022801"/>
    </source>
</evidence>
<dbReference type="Proteomes" id="UP000316008">
    <property type="component" value="Unassembled WGS sequence"/>
</dbReference>
<dbReference type="InterPro" id="IPR050925">
    <property type="entry name" value="Rhomboid_protease_S54"/>
</dbReference>
<feature type="domain" description="Peptidase S54 rhomboid" evidence="8">
    <location>
        <begin position="50"/>
        <end position="108"/>
    </location>
</feature>
<dbReference type="Gene3D" id="1.20.1540.10">
    <property type="entry name" value="Rhomboid-like"/>
    <property type="match status" value="1"/>
</dbReference>
<keyword evidence="10" id="KW-1185">Reference proteome</keyword>
<dbReference type="OrthoDB" id="9807874at2"/>
<keyword evidence="9" id="KW-0645">Protease</keyword>
<organism evidence="9 10">
    <name type="scientific">Fluviicola chungangensis</name>
    <dbReference type="NCBI Taxonomy" id="2597671"/>
    <lineage>
        <taxon>Bacteria</taxon>
        <taxon>Pseudomonadati</taxon>
        <taxon>Bacteroidota</taxon>
        <taxon>Flavobacteriia</taxon>
        <taxon>Flavobacteriales</taxon>
        <taxon>Crocinitomicaceae</taxon>
        <taxon>Fluviicola</taxon>
    </lineage>
</organism>
<feature type="transmembrane region" description="Helical" evidence="7">
    <location>
        <begin position="58"/>
        <end position="78"/>
    </location>
</feature>
<gene>
    <name evidence="9" type="ORF">FO442_01300</name>
</gene>
<dbReference type="PANTHER" id="PTHR43731">
    <property type="entry name" value="RHOMBOID PROTEASE"/>
    <property type="match status" value="1"/>
</dbReference>
<evidence type="ECO:0000256" key="3">
    <source>
        <dbReference type="ARBA" id="ARBA00022692"/>
    </source>
</evidence>
<evidence type="ECO:0000259" key="8">
    <source>
        <dbReference type="Pfam" id="PF01694"/>
    </source>
</evidence>
<dbReference type="InterPro" id="IPR035952">
    <property type="entry name" value="Rhomboid-like_sf"/>
</dbReference>
<accession>A0A556N6H7</accession>
<dbReference type="GO" id="GO:0004252">
    <property type="term" value="F:serine-type endopeptidase activity"/>
    <property type="evidence" value="ECO:0007669"/>
    <property type="project" value="InterPro"/>
</dbReference>
<name>A0A556N6H7_9FLAO</name>
<comment type="similarity">
    <text evidence="2">Belongs to the peptidase S54 family.</text>
</comment>
<evidence type="ECO:0000256" key="1">
    <source>
        <dbReference type="ARBA" id="ARBA00004141"/>
    </source>
</evidence>
<comment type="caution">
    <text evidence="9">The sequence shown here is derived from an EMBL/GenBank/DDBJ whole genome shotgun (WGS) entry which is preliminary data.</text>
</comment>
<keyword evidence="5 7" id="KW-1133">Transmembrane helix</keyword>